<dbReference type="InterPro" id="IPR036397">
    <property type="entry name" value="RNaseH_sf"/>
</dbReference>
<dbReference type="SMART" id="SM00341">
    <property type="entry name" value="HRDC"/>
    <property type="match status" value="1"/>
</dbReference>
<evidence type="ECO:0000256" key="3">
    <source>
        <dbReference type="ARBA" id="ARBA00022722"/>
    </source>
</evidence>
<dbReference type="FunFam" id="3.30.420.10:FF:000059">
    <property type="entry name" value="Exosome complex exonuclease Rrp6"/>
    <property type="match status" value="1"/>
</dbReference>
<dbReference type="Gene3D" id="3.30.420.10">
    <property type="entry name" value="Ribonuclease H-like superfamily/Ribonuclease H"/>
    <property type="match status" value="1"/>
</dbReference>
<dbReference type="SMART" id="SM00474">
    <property type="entry name" value="35EXOc"/>
    <property type="match status" value="1"/>
</dbReference>
<dbReference type="GO" id="GO:0071038">
    <property type="term" value="P:TRAMP-dependent tRNA surveillance pathway"/>
    <property type="evidence" value="ECO:0007669"/>
    <property type="project" value="TreeGrafter"/>
</dbReference>
<dbReference type="AlphaFoldDB" id="A0A9J6C2R5"/>
<evidence type="ECO:0000259" key="12">
    <source>
        <dbReference type="PROSITE" id="PS50967"/>
    </source>
</evidence>
<dbReference type="PANTHER" id="PTHR12124">
    <property type="entry name" value="POLYMYOSITIS/SCLERODERMA AUTOANTIGEN-RELATED"/>
    <property type="match status" value="1"/>
</dbReference>
<proteinExistence type="inferred from homology"/>
<evidence type="ECO:0000256" key="11">
    <source>
        <dbReference type="SAM" id="Phobius"/>
    </source>
</evidence>
<keyword evidence="3" id="KW-0540">Nuclease</keyword>
<dbReference type="Proteomes" id="UP001107558">
    <property type="component" value="Chromosome 2"/>
</dbReference>
<evidence type="ECO:0000256" key="8">
    <source>
        <dbReference type="ARBA" id="ARBA00043957"/>
    </source>
</evidence>
<dbReference type="InterPro" id="IPR049559">
    <property type="entry name" value="Rrp6p-like_exo"/>
</dbReference>
<evidence type="ECO:0000256" key="6">
    <source>
        <dbReference type="ARBA" id="ARBA00022839"/>
    </source>
</evidence>
<evidence type="ECO:0000256" key="2">
    <source>
        <dbReference type="ARBA" id="ARBA00022552"/>
    </source>
</evidence>
<feature type="transmembrane region" description="Helical" evidence="11">
    <location>
        <begin position="867"/>
        <end position="888"/>
    </location>
</feature>
<keyword evidence="2" id="KW-0698">rRNA processing</keyword>
<dbReference type="PROSITE" id="PS50967">
    <property type="entry name" value="HRDC"/>
    <property type="match status" value="1"/>
</dbReference>
<evidence type="ECO:0000256" key="9">
    <source>
        <dbReference type="ARBA" id="ARBA00070365"/>
    </source>
</evidence>
<dbReference type="InterPro" id="IPR012588">
    <property type="entry name" value="Exosome-assoc_fac_Rrp6_N"/>
</dbReference>
<feature type="compositionally biased region" description="Low complexity" evidence="10">
    <location>
        <begin position="800"/>
        <end position="818"/>
    </location>
</feature>
<dbReference type="Gene3D" id="1.10.150.80">
    <property type="entry name" value="HRDC domain"/>
    <property type="match status" value="1"/>
</dbReference>
<evidence type="ECO:0000313" key="13">
    <source>
        <dbReference type="EMBL" id="KAG5676319.1"/>
    </source>
</evidence>
<dbReference type="InterPro" id="IPR045092">
    <property type="entry name" value="Rrp6-like"/>
</dbReference>
<organism evidence="13 14">
    <name type="scientific">Polypedilum vanderplanki</name>
    <name type="common">Sleeping chironomid midge</name>
    <dbReference type="NCBI Taxonomy" id="319348"/>
    <lineage>
        <taxon>Eukaryota</taxon>
        <taxon>Metazoa</taxon>
        <taxon>Ecdysozoa</taxon>
        <taxon>Arthropoda</taxon>
        <taxon>Hexapoda</taxon>
        <taxon>Insecta</taxon>
        <taxon>Pterygota</taxon>
        <taxon>Neoptera</taxon>
        <taxon>Endopterygota</taxon>
        <taxon>Diptera</taxon>
        <taxon>Nematocera</taxon>
        <taxon>Chironomoidea</taxon>
        <taxon>Chironomidae</taxon>
        <taxon>Chironominae</taxon>
        <taxon>Polypedilum</taxon>
        <taxon>Polypedilum</taxon>
    </lineage>
</organism>
<dbReference type="InterPro" id="IPR002562">
    <property type="entry name" value="3'-5'_exonuclease_dom"/>
</dbReference>
<dbReference type="GO" id="GO:0071036">
    <property type="term" value="P:nuclear polyadenylation-dependent snoRNA catabolic process"/>
    <property type="evidence" value="ECO:0007669"/>
    <property type="project" value="TreeGrafter"/>
</dbReference>
<dbReference type="InterPro" id="IPR044876">
    <property type="entry name" value="HRDC_dom_sf"/>
</dbReference>
<dbReference type="SUPFAM" id="SSF47819">
    <property type="entry name" value="HRDC-like"/>
    <property type="match status" value="1"/>
</dbReference>
<name>A0A9J6C2R5_POLVA</name>
<dbReference type="GO" id="GO:0071035">
    <property type="term" value="P:nuclear polyadenylation-dependent rRNA catabolic process"/>
    <property type="evidence" value="ECO:0007669"/>
    <property type="project" value="TreeGrafter"/>
</dbReference>
<keyword evidence="11" id="KW-1133">Transmembrane helix</keyword>
<evidence type="ECO:0000256" key="1">
    <source>
        <dbReference type="ARBA" id="ARBA00004123"/>
    </source>
</evidence>
<gene>
    <name evidence="13" type="ORF">PVAND_006165</name>
</gene>
<evidence type="ECO:0000256" key="5">
    <source>
        <dbReference type="ARBA" id="ARBA00022835"/>
    </source>
</evidence>
<feature type="compositionally biased region" description="Low complexity" evidence="10">
    <location>
        <begin position="724"/>
        <end position="734"/>
    </location>
</feature>
<dbReference type="CDD" id="cd06147">
    <property type="entry name" value="Rrp6p_like_exo"/>
    <property type="match status" value="1"/>
</dbReference>
<dbReference type="GO" id="GO:0000166">
    <property type="term" value="F:nucleotide binding"/>
    <property type="evidence" value="ECO:0007669"/>
    <property type="project" value="InterPro"/>
</dbReference>
<keyword evidence="5" id="KW-0271">Exosome</keyword>
<evidence type="ECO:0000313" key="14">
    <source>
        <dbReference type="Proteomes" id="UP001107558"/>
    </source>
</evidence>
<keyword evidence="4" id="KW-0378">Hydrolase</keyword>
<dbReference type="GO" id="GO:0071037">
    <property type="term" value="P:nuclear polyadenylation-dependent snRNA catabolic process"/>
    <property type="evidence" value="ECO:0007669"/>
    <property type="project" value="TreeGrafter"/>
</dbReference>
<dbReference type="OrthoDB" id="2250022at2759"/>
<dbReference type="GO" id="GO:0000176">
    <property type="term" value="C:nuclear exosome (RNase complex)"/>
    <property type="evidence" value="ECO:0007669"/>
    <property type="project" value="InterPro"/>
</dbReference>
<accession>A0A9J6C2R5</accession>
<comment type="similarity">
    <text evidence="8">Belongs to the exosome component 10/RRP6 family.</text>
</comment>
<dbReference type="GO" id="GO:0005730">
    <property type="term" value="C:nucleolus"/>
    <property type="evidence" value="ECO:0007669"/>
    <property type="project" value="TreeGrafter"/>
</dbReference>
<dbReference type="GO" id="GO:0071051">
    <property type="term" value="P:poly(A)-dependent snoRNA 3'-end processing"/>
    <property type="evidence" value="ECO:0007669"/>
    <property type="project" value="TreeGrafter"/>
</dbReference>
<comment type="subcellular location">
    <subcellularLocation>
        <location evidence="1">Nucleus</location>
    </subcellularLocation>
</comment>
<feature type="region of interest" description="Disordered" evidence="10">
    <location>
        <begin position="759"/>
        <end position="832"/>
    </location>
</feature>
<dbReference type="GO" id="GO:0071044">
    <property type="term" value="P:histone mRNA catabolic process"/>
    <property type="evidence" value="ECO:0007669"/>
    <property type="project" value="TreeGrafter"/>
</dbReference>
<protein>
    <recommendedName>
        <fullName evidence="9">Exosome complex component 10 homolog</fullName>
    </recommendedName>
</protein>
<keyword evidence="11" id="KW-0812">Transmembrane</keyword>
<dbReference type="GO" id="GO:0003727">
    <property type="term" value="F:single-stranded RNA binding"/>
    <property type="evidence" value="ECO:0007669"/>
    <property type="project" value="TreeGrafter"/>
</dbReference>
<dbReference type="EMBL" id="JADBJN010000002">
    <property type="protein sequence ID" value="KAG5676319.1"/>
    <property type="molecule type" value="Genomic_DNA"/>
</dbReference>
<keyword evidence="11" id="KW-0472">Membrane</keyword>
<feature type="transmembrane region" description="Helical" evidence="11">
    <location>
        <begin position="1041"/>
        <end position="1063"/>
    </location>
</feature>
<dbReference type="GO" id="GO:0000467">
    <property type="term" value="P:exonucleolytic trimming to generate mature 3'-end of 5.8S rRNA from tricistronic rRNA transcript (SSU-rRNA, 5.8S rRNA, LSU-rRNA)"/>
    <property type="evidence" value="ECO:0007669"/>
    <property type="project" value="InterPro"/>
</dbReference>
<reference evidence="13" key="1">
    <citation type="submission" date="2021-03" db="EMBL/GenBank/DDBJ databases">
        <title>Chromosome level genome of the anhydrobiotic midge Polypedilum vanderplanki.</title>
        <authorList>
            <person name="Yoshida Y."/>
            <person name="Kikawada T."/>
            <person name="Gusev O."/>
        </authorList>
    </citation>
    <scope>NUCLEOTIDE SEQUENCE</scope>
    <source>
        <strain evidence="13">NIAS01</strain>
        <tissue evidence="13">Whole body or cell culture</tissue>
    </source>
</reference>
<dbReference type="PANTHER" id="PTHR12124:SF47">
    <property type="entry name" value="EXOSOME COMPONENT 10"/>
    <property type="match status" value="1"/>
</dbReference>
<dbReference type="InterPro" id="IPR002121">
    <property type="entry name" value="HRDC_dom"/>
</dbReference>
<keyword evidence="7" id="KW-0539">Nucleus</keyword>
<dbReference type="SUPFAM" id="SSF53098">
    <property type="entry name" value="Ribonuclease H-like"/>
    <property type="match status" value="1"/>
</dbReference>
<evidence type="ECO:0000256" key="7">
    <source>
        <dbReference type="ARBA" id="ARBA00023242"/>
    </source>
</evidence>
<comment type="caution">
    <text evidence="13">The sequence shown here is derived from an EMBL/GenBank/DDBJ whole genome shotgun (WGS) entry which is preliminary data.</text>
</comment>
<dbReference type="GO" id="GO:0071039">
    <property type="term" value="P:nuclear polyadenylation-dependent CUT catabolic process"/>
    <property type="evidence" value="ECO:0007669"/>
    <property type="project" value="TreeGrafter"/>
</dbReference>
<dbReference type="GO" id="GO:0000175">
    <property type="term" value="F:3'-5'-RNA exonuclease activity"/>
    <property type="evidence" value="ECO:0007669"/>
    <property type="project" value="InterPro"/>
</dbReference>
<dbReference type="Gene3D" id="1.20.140.150">
    <property type="match status" value="1"/>
</dbReference>
<dbReference type="GO" id="GO:0071040">
    <property type="term" value="P:nuclear polyadenylation-dependent antisense transcript catabolic process"/>
    <property type="evidence" value="ECO:0007669"/>
    <property type="project" value="TreeGrafter"/>
</dbReference>
<feature type="region of interest" description="Disordered" evidence="10">
    <location>
        <begin position="688"/>
        <end position="743"/>
    </location>
</feature>
<dbReference type="Pfam" id="PF01612">
    <property type="entry name" value="DNA_pol_A_exo1"/>
    <property type="match status" value="1"/>
</dbReference>
<keyword evidence="14" id="KW-1185">Reference proteome</keyword>
<feature type="transmembrane region" description="Helical" evidence="11">
    <location>
        <begin position="991"/>
        <end position="1016"/>
    </location>
</feature>
<sequence length="1089" mass="124945">MIEIKEESESSESDKNFCGFASMEDFSKNGMKLLMEATKAVNSLPSGSSRDLYSAYPSFSKVMGQHKDEILCAIQSVLQYKEIKGNLLRRDDEEKFEMIQECNDTMLETINFNLDEMLGIRKPTPAIQLQEVRASPVVPQKYQLSTLITAKFQASPQTARLISAKNILRPQAGFKVPVDNSANNPFIPRIKDKPNSLRPLAVLPEYDDDGKIVSFLHPYELEIEKFEPSDEQLVKREPQIPENMDNFPFTFVDTEEKLNEMINELRSVKEIAVDLEHHSYRTFLGITCLMQLSTRMKDYIIDTIALREELHVLNEIFTRPSILKVFHGADCDIEWLQRDLSLYVVNMFDTHQASKRLGFSRLSLAFLLKHYCNIDADKTFQLADWRMRPLPEQLLKYAQQDTHYLLYIYDMLVNDLLKLSNEQTTLLKGVYHDSKILCMKRYVKPVITENSYKDLYLKSKRSFNNQQLFALREIYAWRDKVAREEDESYPYILPNHMLLQISESLPREMQGILACCNPIPPIVRQQLNTIHQIILKAREQPVIKPIINETNIRPSVNLNSKRDLLNHPLYSPHDLSHQNEIRDDLPTLIGSVKKINESFDDIECQEIKLSVFDKSENGYKKNKAIEIKFISPYHRYKSMIPFMEEQRRKEAAMEEERRKQMLEEKKKQMPELEIVKIGDNEESVEVPLRNLKRSNANNDEFKSPHKKWKKVNNQNDDKLKATLSNGSVTSSSSSEQNDATQQHEIEEKLKEVESIVDKMKKNNKKHNKKGKPQKASDFRQNSNKPVPFDYSKVDYNRFQGGSSSSSTNSNNSKFQNKSKGGKKSKGGGAGNLNKMHSEQFDAIILLLNTQRNIICSKMSSGQLLSKVLIFLTFFGSCIIIGLLLSALVTTCWIESDVAYKTSSEGSDKHNKYGNVNFGLFSYEKSLNHGYGERNEKNINVVEIIKRDDEVLGNYYLWLFTAMGTGFSLFASSVAAVGSIVGTIKEKGGMTLIITSNVVSGIGQMVAFICWILQFVYHLQDNVLLAVDQEKWSSAGRSTFGYSFYFIISAFIVILINIFLLISARKAQNRYRKSLEGPIEEKEGNSIMLY</sequence>
<feature type="domain" description="HRDC" evidence="12">
    <location>
        <begin position="464"/>
        <end position="544"/>
    </location>
</feature>
<dbReference type="Pfam" id="PF08066">
    <property type="entry name" value="PMC2NT"/>
    <property type="match status" value="1"/>
</dbReference>
<evidence type="ECO:0000256" key="4">
    <source>
        <dbReference type="ARBA" id="ARBA00022801"/>
    </source>
</evidence>
<evidence type="ECO:0000256" key="10">
    <source>
        <dbReference type="SAM" id="MobiDB-lite"/>
    </source>
</evidence>
<dbReference type="InterPro" id="IPR010997">
    <property type="entry name" value="HRDC-like_sf"/>
</dbReference>
<dbReference type="FunFam" id="1.10.150.80:FF:000001">
    <property type="entry name" value="Putative exosome component 10"/>
    <property type="match status" value="1"/>
</dbReference>
<dbReference type="InterPro" id="IPR012337">
    <property type="entry name" value="RNaseH-like_sf"/>
</dbReference>
<keyword evidence="6" id="KW-0269">Exonuclease</keyword>
<dbReference type="Pfam" id="PF00570">
    <property type="entry name" value="HRDC"/>
    <property type="match status" value="1"/>
</dbReference>
<feature type="compositionally biased region" description="Basic residues" evidence="10">
    <location>
        <begin position="761"/>
        <end position="772"/>
    </location>
</feature>